<keyword evidence="11" id="KW-0902">Two-component regulatory system</keyword>
<proteinExistence type="predicted"/>
<dbReference type="eggNOG" id="COG5002">
    <property type="taxonomic scope" value="Bacteria"/>
</dbReference>
<dbReference type="InterPro" id="IPR005467">
    <property type="entry name" value="His_kinase_dom"/>
</dbReference>
<dbReference type="SMART" id="SM00387">
    <property type="entry name" value="HATPase_c"/>
    <property type="match status" value="1"/>
</dbReference>
<feature type="region of interest" description="Disordered" evidence="13">
    <location>
        <begin position="455"/>
        <end position="474"/>
    </location>
</feature>
<dbReference type="PROSITE" id="PS50885">
    <property type="entry name" value="HAMP"/>
    <property type="match status" value="1"/>
</dbReference>
<dbReference type="KEGG" id="tvi:Thivi_4463"/>
<dbReference type="Pfam" id="PF00512">
    <property type="entry name" value="HisKA"/>
    <property type="match status" value="1"/>
</dbReference>
<dbReference type="CDD" id="cd00082">
    <property type="entry name" value="HisKA"/>
    <property type="match status" value="1"/>
</dbReference>
<dbReference type="InterPro" id="IPR036890">
    <property type="entry name" value="HATPase_C_sf"/>
</dbReference>
<evidence type="ECO:0000256" key="7">
    <source>
        <dbReference type="ARBA" id="ARBA00022741"/>
    </source>
</evidence>
<evidence type="ECO:0000256" key="1">
    <source>
        <dbReference type="ARBA" id="ARBA00000085"/>
    </source>
</evidence>
<dbReference type="Proteomes" id="UP000006062">
    <property type="component" value="Chromosome"/>
</dbReference>
<evidence type="ECO:0000256" key="4">
    <source>
        <dbReference type="ARBA" id="ARBA00022553"/>
    </source>
</evidence>
<evidence type="ECO:0000259" key="15">
    <source>
        <dbReference type="PROSITE" id="PS50885"/>
    </source>
</evidence>
<comment type="catalytic activity">
    <reaction evidence="1">
        <text>ATP + protein L-histidine = ADP + protein N-phospho-L-histidine.</text>
        <dbReference type="EC" id="2.7.13.3"/>
    </reaction>
</comment>
<feature type="domain" description="HAMP" evidence="15">
    <location>
        <begin position="172"/>
        <end position="224"/>
    </location>
</feature>
<dbReference type="GO" id="GO:0005886">
    <property type="term" value="C:plasma membrane"/>
    <property type="evidence" value="ECO:0007669"/>
    <property type="project" value="TreeGrafter"/>
</dbReference>
<dbReference type="GO" id="GO:0005524">
    <property type="term" value="F:ATP binding"/>
    <property type="evidence" value="ECO:0007669"/>
    <property type="project" value="UniProtKB-KW"/>
</dbReference>
<organism evidence="16 17">
    <name type="scientific">Thiocystis violascens (strain ATCC 17096 / DSM 198 / 6111)</name>
    <name type="common">Chromatium violascens</name>
    <dbReference type="NCBI Taxonomy" id="765911"/>
    <lineage>
        <taxon>Bacteria</taxon>
        <taxon>Pseudomonadati</taxon>
        <taxon>Pseudomonadota</taxon>
        <taxon>Gammaproteobacteria</taxon>
        <taxon>Chromatiales</taxon>
        <taxon>Chromatiaceae</taxon>
        <taxon>Thiocystis</taxon>
    </lineage>
</organism>
<dbReference type="Gene3D" id="1.20.5.1040">
    <property type="entry name" value="Sensor protein qsec"/>
    <property type="match status" value="1"/>
</dbReference>
<protein>
    <recommendedName>
        <fullName evidence="3">histidine kinase</fullName>
        <ecNumber evidence="3">2.7.13.3</ecNumber>
    </recommendedName>
</protein>
<gene>
    <name evidence="16" type="ordered locus">Thivi_4463</name>
</gene>
<feature type="compositionally biased region" description="Basic and acidic residues" evidence="13">
    <location>
        <begin position="460"/>
        <end position="474"/>
    </location>
</feature>
<dbReference type="InterPro" id="IPR050428">
    <property type="entry name" value="TCS_sensor_his_kinase"/>
</dbReference>
<dbReference type="EMBL" id="CP003154">
    <property type="protein sequence ID" value="AFL76260.1"/>
    <property type="molecule type" value="Genomic_DNA"/>
</dbReference>
<evidence type="ECO:0000313" key="17">
    <source>
        <dbReference type="Proteomes" id="UP000006062"/>
    </source>
</evidence>
<keyword evidence="7" id="KW-0547">Nucleotide-binding</keyword>
<keyword evidence="10" id="KW-1133">Transmembrane helix</keyword>
<keyword evidence="5" id="KW-0808">Transferase</keyword>
<keyword evidence="6" id="KW-0812">Transmembrane</keyword>
<dbReference type="InterPro" id="IPR004358">
    <property type="entry name" value="Sig_transdc_His_kin-like_C"/>
</dbReference>
<evidence type="ECO:0000256" key="5">
    <source>
        <dbReference type="ARBA" id="ARBA00022679"/>
    </source>
</evidence>
<reference evidence="16 17" key="1">
    <citation type="submission" date="2012-06" db="EMBL/GenBank/DDBJ databases">
        <title>Complete sequence of Thiocystis violascens DSM 198.</title>
        <authorList>
            <consortium name="US DOE Joint Genome Institute"/>
            <person name="Lucas S."/>
            <person name="Han J."/>
            <person name="Lapidus A."/>
            <person name="Cheng J.-F."/>
            <person name="Goodwin L."/>
            <person name="Pitluck S."/>
            <person name="Peters L."/>
            <person name="Ovchinnikova G."/>
            <person name="Teshima H."/>
            <person name="Detter J.C."/>
            <person name="Han C."/>
            <person name="Tapia R."/>
            <person name="Land M."/>
            <person name="Hauser L."/>
            <person name="Kyrpides N."/>
            <person name="Ivanova N."/>
            <person name="Pagani I."/>
            <person name="Vogl K."/>
            <person name="Liu Z."/>
            <person name="Frigaard N.-U."/>
            <person name="Bryant D."/>
            <person name="Woyke T."/>
        </authorList>
    </citation>
    <scope>NUCLEOTIDE SEQUENCE [LARGE SCALE GENOMIC DNA]</scope>
    <source>
        <strain evidence="17">ATCC 17096 / DSM 198 / 6111</strain>
    </source>
</reference>
<evidence type="ECO:0000256" key="12">
    <source>
        <dbReference type="ARBA" id="ARBA00023136"/>
    </source>
</evidence>
<evidence type="ECO:0000313" key="16">
    <source>
        <dbReference type="EMBL" id="AFL76260.1"/>
    </source>
</evidence>
<dbReference type="PANTHER" id="PTHR45436">
    <property type="entry name" value="SENSOR HISTIDINE KINASE YKOH"/>
    <property type="match status" value="1"/>
</dbReference>
<name>I3YGZ2_THIV6</name>
<dbReference type="EC" id="2.7.13.3" evidence="3"/>
<evidence type="ECO:0000256" key="2">
    <source>
        <dbReference type="ARBA" id="ARBA00004141"/>
    </source>
</evidence>
<evidence type="ECO:0000256" key="9">
    <source>
        <dbReference type="ARBA" id="ARBA00022840"/>
    </source>
</evidence>
<dbReference type="PANTHER" id="PTHR45436:SF14">
    <property type="entry name" value="SENSOR PROTEIN QSEC"/>
    <property type="match status" value="1"/>
</dbReference>
<dbReference type="HOGENOM" id="CLU_000445_89_37_6"/>
<dbReference type="OrthoDB" id="9809766at2"/>
<dbReference type="InterPro" id="IPR036097">
    <property type="entry name" value="HisK_dim/P_sf"/>
</dbReference>
<dbReference type="Gene3D" id="1.10.287.130">
    <property type="match status" value="1"/>
</dbReference>
<keyword evidence="8 16" id="KW-0418">Kinase</keyword>
<dbReference type="SUPFAM" id="SSF55874">
    <property type="entry name" value="ATPase domain of HSP90 chaperone/DNA topoisomerase II/histidine kinase"/>
    <property type="match status" value="1"/>
</dbReference>
<dbReference type="InterPro" id="IPR003661">
    <property type="entry name" value="HisK_dim/P_dom"/>
</dbReference>
<evidence type="ECO:0000256" key="10">
    <source>
        <dbReference type="ARBA" id="ARBA00022989"/>
    </source>
</evidence>
<evidence type="ECO:0000256" key="6">
    <source>
        <dbReference type="ARBA" id="ARBA00022692"/>
    </source>
</evidence>
<evidence type="ECO:0000256" key="8">
    <source>
        <dbReference type="ARBA" id="ARBA00022777"/>
    </source>
</evidence>
<comment type="subcellular location">
    <subcellularLocation>
        <location evidence="2">Membrane</location>
        <topology evidence="2">Multi-pass membrane protein</topology>
    </subcellularLocation>
</comment>
<evidence type="ECO:0000256" key="13">
    <source>
        <dbReference type="SAM" id="MobiDB-lite"/>
    </source>
</evidence>
<dbReference type="InterPro" id="IPR003594">
    <property type="entry name" value="HATPase_dom"/>
</dbReference>
<dbReference type="GO" id="GO:0000155">
    <property type="term" value="F:phosphorelay sensor kinase activity"/>
    <property type="evidence" value="ECO:0007669"/>
    <property type="project" value="InterPro"/>
</dbReference>
<dbReference type="CDD" id="cd00075">
    <property type="entry name" value="HATPase"/>
    <property type="match status" value="1"/>
</dbReference>
<dbReference type="PRINTS" id="PR00344">
    <property type="entry name" value="BCTRLSENSOR"/>
</dbReference>
<dbReference type="Gene3D" id="3.30.565.10">
    <property type="entry name" value="Histidine kinase-like ATPase, C-terminal domain"/>
    <property type="match status" value="1"/>
</dbReference>
<dbReference type="Pfam" id="PF02518">
    <property type="entry name" value="HATPase_c"/>
    <property type="match status" value="1"/>
</dbReference>
<dbReference type="InterPro" id="IPR003660">
    <property type="entry name" value="HAMP_dom"/>
</dbReference>
<keyword evidence="12" id="KW-0472">Membrane</keyword>
<accession>I3YGZ2</accession>
<dbReference type="RefSeq" id="WP_014780634.1">
    <property type="nucleotide sequence ID" value="NC_018012.1"/>
</dbReference>
<dbReference type="STRING" id="765911.Thivi_4463"/>
<keyword evidence="9" id="KW-0067">ATP-binding</keyword>
<keyword evidence="4" id="KW-0597">Phosphoprotein</keyword>
<dbReference type="AlphaFoldDB" id="I3YGZ2"/>
<dbReference type="SMART" id="SM00388">
    <property type="entry name" value="HisKA"/>
    <property type="match status" value="1"/>
</dbReference>
<dbReference type="PROSITE" id="PS50109">
    <property type="entry name" value="HIS_KIN"/>
    <property type="match status" value="1"/>
</dbReference>
<dbReference type="SUPFAM" id="SSF47384">
    <property type="entry name" value="Homodimeric domain of signal transducing histidine kinase"/>
    <property type="match status" value="1"/>
</dbReference>
<evidence type="ECO:0000256" key="3">
    <source>
        <dbReference type="ARBA" id="ARBA00012438"/>
    </source>
</evidence>
<evidence type="ECO:0000259" key="14">
    <source>
        <dbReference type="PROSITE" id="PS50109"/>
    </source>
</evidence>
<keyword evidence="17" id="KW-1185">Reference proteome</keyword>
<evidence type="ECO:0000256" key="11">
    <source>
        <dbReference type="ARBA" id="ARBA00023012"/>
    </source>
</evidence>
<feature type="domain" description="Histidine kinase" evidence="14">
    <location>
        <begin position="232"/>
        <end position="447"/>
    </location>
</feature>
<sequence>MRSIRRRLLLSLSLVWTVIWIAVAMIAWNRSGHEVGELMDAQLAQTAHFLRQITLAGDLPSIAGAPQTLSPIGHPYESMISFQLWREDVLIGSFGAAPLEPLARQSGFSDQTIGPTQWRVFGFPTGRSGEVIYVAQNDGIRRELIEYLTLHALQPILWSLPLTVFLIWLAVTDGLLPLSRLARAIGHRSAEQLAPIDARRVPGEIRPLIHALNGLMARLEQALDTERHFAADASHELRTPFAIIRTHAQIAQRSRDPEERADALDKLIRGVDRATHLITQLLTLSRLQHGGLDAGQGACSLVQTAKQVVADKQGAALARSIELGCKTPEGEPGLVGVSPGALSILVGNLLDNAIKYTPAGGRVAVTVSTRREQVLLRVEDSGRGIPAEDRTRVFDRFYRPPGQAEPGAGLGLAIVRRICELHGLGIELLDAEDGRGLLVEVDFFRKPVLSGVEGPAADAVTRRGRERSRQINGR</sequence>